<evidence type="ECO:0000313" key="1">
    <source>
        <dbReference type="Proteomes" id="UP000887569"/>
    </source>
</evidence>
<proteinExistence type="predicted"/>
<dbReference type="AlphaFoldDB" id="A0A915A5F0"/>
<organism evidence="1 2">
    <name type="scientific">Parascaris univalens</name>
    <name type="common">Nematode worm</name>
    <dbReference type="NCBI Taxonomy" id="6257"/>
    <lineage>
        <taxon>Eukaryota</taxon>
        <taxon>Metazoa</taxon>
        <taxon>Ecdysozoa</taxon>
        <taxon>Nematoda</taxon>
        <taxon>Chromadorea</taxon>
        <taxon>Rhabditida</taxon>
        <taxon>Spirurina</taxon>
        <taxon>Ascaridomorpha</taxon>
        <taxon>Ascaridoidea</taxon>
        <taxon>Ascarididae</taxon>
        <taxon>Parascaris</taxon>
    </lineage>
</organism>
<reference evidence="2" key="1">
    <citation type="submission" date="2022-11" db="UniProtKB">
        <authorList>
            <consortium name="WormBaseParasite"/>
        </authorList>
    </citation>
    <scope>IDENTIFICATION</scope>
</reference>
<keyword evidence="1" id="KW-1185">Reference proteome</keyword>
<sequence length="135" mass="15953">MYLRGSSLQKRGSRVGRPTVFFRKTILKFIPLSMAIRAMHSPHWRITNFECDNQREGLATAIHSDDDFLGLRVEECIKRSWRNSVIRRAVARHDPNLYFDIIFFMNLWRCRVDGDEEDVVSGKIPKRLQDMQIKK</sequence>
<dbReference type="WBParaSite" id="PgE386_g001_t01">
    <property type="protein sequence ID" value="PgE386_g001_t01"/>
    <property type="gene ID" value="PgE386_g001"/>
</dbReference>
<evidence type="ECO:0000313" key="2">
    <source>
        <dbReference type="WBParaSite" id="PgE386_g001_t01"/>
    </source>
</evidence>
<name>A0A915A5F0_PARUN</name>
<dbReference type="Proteomes" id="UP000887569">
    <property type="component" value="Unplaced"/>
</dbReference>
<accession>A0A915A5F0</accession>
<protein>
    <submittedName>
        <fullName evidence="2">Uncharacterized protein</fullName>
    </submittedName>
</protein>